<organism evidence="2">
    <name type="scientific">hydrocarbon metagenome</name>
    <dbReference type="NCBI Taxonomy" id="938273"/>
    <lineage>
        <taxon>unclassified sequences</taxon>
        <taxon>metagenomes</taxon>
        <taxon>ecological metagenomes</taxon>
    </lineage>
</organism>
<protein>
    <submittedName>
        <fullName evidence="2">Glycosyltransferase</fullName>
    </submittedName>
</protein>
<feature type="domain" description="Glycosyl transferase family 1" evidence="1">
    <location>
        <begin position="201"/>
        <end position="344"/>
    </location>
</feature>
<dbReference type="GO" id="GO:0016757">
    <property type="term" value="F:glycosyltransferase activity"/>
    <property type="evidence" value="ECO:0007669"/>
    <property type="project" value="InterPro"/>
</dbReference>
<reference evidence="2" key="1">
    <citation type="journal article" date="2015" name="Proc. Natl. Acad. Sci. U.S.A.">
        <title>Networks of energetic and metabolic interactions define dynamics in microbial communities.</title>
        <authorList>
            <person name="Embree M."/>
            <person name="Liu J.K."/>
            <person name="Al-Bassam M.M."/>
            <person name="Zengler K."/>
        </authorList>
    </citation>
    <scope>NUCLEOTIDE SEQUENCE</scope>
</reference>
<dbReference type="EMBL" id="LNQE01000353">
    <property type="protein sequence ID" value="KUG27199.1"/>
    <property type="molecule type" value="Genomic_DNA"/>
</dbReference>
<proteinExistence type="predicted"/>
<evidence type="ECO:0000313" key="2">
    <source>
        <dbReference type="EMBL" id="KUG27199.1"/>
    </source>
</evidence>
<comment type="caution">
    <text evidence="2">The sequence shown here is derived from an EMBL/GenBank/DDBJ whole genome shotgun (WGS) entry which is preliminary data.</text>
</comment>
<dbReference type="Gene3D" id="3.40.50.2000">
    <property type="entry name" value="Glycogen Phosphorylase B"/>
    <property type="match status" value="2"/>
</dbReference>
<sequence length="387" mass="43093">MRIAFYAPMKPLSDPTPSGDATIARGLVEFLRSRGHEVVEISTLRARWIFKKPWLWPGVLWERREAGMRLEVARADLWLTYHAYYKAPDVIGPWCARRAGIPYAIFQGIYSTKRAKTLGTRLGFLLNRKSLLAAAHVFTNRLLDLENLRRIIPEDRLTHVPPGIFPGRFVFDPAARKTLRAELAGDGPVVATAAMFRPGVKVEGLRYLLLRLGEMAREGRRFRLLVAGDGACREEIMALARRELPGRAFFLGRVPREDLAGAFSAADLFVFPGIRESLGMVYLEAQSVGLPVVAFDNGGVPEVVGRDETGFLVPPFDDAAFRAAIGRLLDDPDLLRSMGERAEARVRERHDLAVNYAVAEAVLTGLADRPLRELFSRPGPPEGAKNR</sequence>
<dbReference type="SUPFAM" id="SSF53756">
    <property type="entry name" value="UDP-Glycosyltransferase/glycogen phosphorylase"/>
    <property type="match status" value="1"/>
</dbReference>
<dbReference type="CDD" id="cd03801">
    <property type="entry name" value="GT4_PimA-like"/>
    <property type="match status" value="1"/>
</dbReference>
<evidence type="ECO:0000259" key="1">
    <source>
        <dbReference type="Pfam" id="PF00534"/>
    </source>
</evidence>
<accession>A0A0W8G219</accession>
<name>A0A0W8G219_9ZZZZ</name>
<dbReference type="PANTHER" id="PTHR12526">
    <property type="entry name" value="GLYCOSYLTRANSFERASE"/>
    <property type="match status" value="1"/>
</dbReference>
<dbReference type="InterPro" id="IPR001296">
    <property type="entry name" value="Glyco_trans_1"/>
</dbReference>
<gene>
    <name evidence="2" type="ORF">ASZ90_002962</name>
</gene>
<dbReference type="AlphaFoldDB" id="A0A0W8G219"/>
<keyword evidence="2" id="KW-0808">Transferase</keyword>
<dbReference type="Pfam" id="PF00534">
    <property type="entry name" value="Glycos_transf_1"/>
    <property type="match status" value="1"/>
</dbReference>
<dbReference type="PANTHER" id="PTHR12526:SF636">
    <property type="entry name" value="BLL3647 PROTEIN"/>
    <property type="match status" value="1"/>
</dbReference>